<comment type="caution">
    <text evidence="3">The sequence shown here is derived from an EMBL/GenBank/DDBJ whole genome shotgun (WGS) entry which is preliminary data.</text>
</comment>
<reference evidence="3 4" key="1">
    <citation type="submission" date="2018-06" db="EMBL/GenBank/DDBJ databases">
        <title>Genomic Encyclopedia of Type Strains, Phase III (KMG-III): the genomes of soil and plant-associated and newly described type strains.</title>
        <authorList>
            <person name="Whitman W."/>
        </authorList>
    </citation>
    <scope>NUCLEOTIDE SEQUENCE [LARGE SCALE GENOMIC DNA]</scope>
    <source>
        <strain evidence="3 4">CGMCC 1.8979</strain>
    </source>
</reference>
<evidence type="ECO:0000313" key="4">
    <source>
        <dbReference type="Proteomes" id="UP000248555"/>
    </source>
</evidence>
<evidence type="ECO:0000256" key="1">
    <source>
        <dbReference type="ARBA" id="ARBA00043985"/>
    </source>
</evidence>
<gene>
    <name evidence="3" type="ORF">B0I26_10727</name>
</gene>
<protein>
    <submittedName>
        <fullName evidence="3">Phage shock protein A (PspA) family protein</fullName>
    </submittedName>
</protein>
<sequence>MGLFKRIKNVMLADLHDFVDKLEDPISMTKQYLRELEDEIEKAQSALSQQFAVEQRYEQLIQQAKEMVEKRTRQAKLAVKQDEETIAKMALQEKMAYEKKLSSYQQQYEALKEKTTYLTEQLKQLKEKYEELKAKQLDLIARAHAAKAIKDINAALVSFSPDRALKGFARMEERILALEAEAKASSYVYESTKPFHVDPLLQEEVEQELAQLKAAQ</sequence>
<dbReference type="EMBL" id="QLMH01000007">
    <property type="protein sequence ID" value="RAK19110.1"/>
    <property type="molecule type" value="Genomic_DNA"/>
</dbReference>
<dbReference type="PANTHER" id="PTHR31088">
    <property type="entry name" value="MEMBRANE-ASSOCIATED PROTEIN VIPP1, CHLOROPLASTIC"/>
    <property type="match status" value="1"/>
</dbReference>
<accession>A0A327YDL0</accession>
<dbReference type="RefSeq" id="WP_111645262.1">
    <property type="nucleotide sequence ID" value="NZ_QLMH01000007.1"/>
</dbReference>
<comment type="similarity">
    <text evidence="1">Belongs to the PspA/Vipp/IM30 family.</text>
</comment>
<keyword evidence="2" id="KW-0175">Coiled coil</keyword>
<feature type="coiled-coil region" evidence="2">
    <location>
        <begin position="26"/>
        <end position="142"/>
    </location>
</feature>
<name>A0A327YDL0_9BACL</name>
<dbReference type="OrthoDB" id="9779630at2"/>
<evidence type="ECO:0000313" key="3">
    <source>
        <dbReference type="EMBL" id="RAK19110.1"/>
    </source>
</evidence>
<proteinExistence type="inferred from homology"/>
<dbReference type="InterPro" id="IPR007157">
    <property type="entry name" value="PspA_VIPP1"/>
</dbReference>
<evidence type="ECO:0000256" key="2">
    <source>
        <dbReference type="SAM" id="Coils"/>
    </source>
</evidence>
<keyword evidence="4" id="KW-1185">Reference proteome</keyword>
<dbReference type="AlphaFoldDB" id="A0A327YDL0"/>
<dbReference type="PANTHER" id="PTHR31088:SF6">
    <property type="entry name" value="PHAGE SHOCK PROTEIN A"/>
    <property type="match status" value="1"/>
</dbReference>
<organism evidence="3 4">
    <name type="scientific">Paranoxybacillus vitaminiphilus</name>
    <dbReference type="NCBI Taxonomy" id="581036"/>
    <lineage>
        <taxon>Bacteria</taxon>
        <taxon>Bacillati</taxon>
        <taxon>Bacillota</taxon>
        <taxon>Bacilli</taxon>
        <taxon>Bacillales</taxon>
        <taxon>Anoxybacillaceae</taxon>
        <taxon>Paranoxybacillus</taxon>
    </lineage>
</organism>
<dbReference type="Proteomes" id="UP000248555">
    <property type="component" value="Unassembled WGS sequence"/>
</dbReference>
<dbReference type="Pfam" id="PF04012">
    <property type="entry name" value="PspA_IM30"/>
    <property type="match status" value="1"/>
</dbReference>